<dbReference type="Gene3D" id="1.10.510.10">
    <property type="entry name" value="Transferase(Phosphotransferase) domain 1"/>
    <property type="match status" value="1"/>
</dbReference>
<dbReference type="GO" id="GO:0005524">
    <property type="term" value="F:ATP binding"/>
    <property type="evidence" value="ECO:0007669"/>
    <property type="project" value="UniProtKB-KW"/>
</dbReference>
<dbReference type="InterPro" id="IPR008271">
    <property type="entry name" value="Ser/Thr_kinase_AS"/>
</dbReference>
<feature type="non-terminal residue" evidence="6">
    <location>
        <position position="328"/>
    </location>
</feature>
<keyword evidence="2" id="KW-0963">Cytoplasm</keyword>
<protein>
    <recommendedName>
        <fullName evidence="5">Protein kinase domain-containing protein</fullName>
    </recommendedName>
</protein>
<evidence type="ECO:0000256" key="4">
    <source>
        <dbReference type="ARBA" id="ARBA00022840"/>
    </source>
</evidence>
<evidence type="ECO:0000259" key="5">
    <source>
        <dbReference type="PROSITE" id="PS50011"/>
    </source>
</evidence>
<keyword evidence="7" id="KW-1185">Reference proteome</keyword>
<dbReference type="GO" id="GO:0004672">
    <property type="term" value="F:protein kinase activity"/>
    <property type="evidence" value="ECO:0007669"/>
    <property type="project" value="InterPro"/>
</dbReference>
<dbReference type="AlphaFoldDB" id="A0A7R9KLY9"/>
<evidence type="ECO:0000256" key="1">
    <source>
        <dbReference type="ARBA" id="ARBA00004496"/>
    </source>
</evidence>
<name>A0A7R9KLY9_9ACAR</name>
<dbReference type="PROSITE" id="PS00108">
    <property type="entry name" value="PROTEIN_KINASE_ST"/>
    <property type="match status" value="1"/>
</dbReference>
<dbReference type="Proteomes" id="UP000759131">
    <property type="component" value="Unassembled WGS sequence"/>
</dbReference>
<dbReference type="PANTHER" id="PTHR24055">
    <property type="entry name" value="MITOGEN-ACTIVATED PROTEIN KINASE"/>
    <property type="match status" value="1"/>
</dbReference>
<sequence length="328" mass="37933">IIIIQLLKHANLINLIEVFRRKRKLHLVFEYCELTVLDILEKYPKGVPDNLTKKIIWQTINAINFCHQHNCIHRDVKPENILLTKDCVVKLCDFGFARTLNPGENYTDYVATRWYRAPELLVGDTQYGPAVDVWAIGCVTAELQRGEALWPGKSDVDQLYLIRKTVGDLMPRHMTVFKTNEFFAGVTLPEPETHEPLESKIPKQIEESGMDFLRKCLDKDPQKRPICDLLLRHPYFINVKIPEIESTAEDTNHTKFRQRSKYGQSILPTLTSKSGTPDIRSVQLHSRTVNNNNNNINRNIGPIHQNSLDRNDNYGLIRTTRFEHLPNI</sequence>
<dbReference type="FunFam" id="1.10.510.10:FF:000261">
    <property type="entry name" value="cyclin-dependent kinase-like 2 isoform X2"/>
    <property type="match status" value="1"/>
</dbReference>
<feature type="domain" description="Protein kinase" evidence="5">
    <location>
        <begin position="1"/>
        <end position="236"/>
    </location>
</feature>
<dbReference type="SMART" id="SM00220">
    <property type="entry name" value="S_TKc"/>
    <property type="match status" value="1"/>
</dbReference>
<evidence type="ECO:0000256" key="2">
    <source>
        <dbReference type="ARBA" id="ARBA00022490"/>
    </source>
</evidence>
<dbReference type="InterPro" id="IPR000719">
    <property type="entry name" value="Prot_kinase_dom"/>
</dbReference>
<comment type="subcellular location">
    <subcellularLocation>
        <location evidence="1">Cytoplasm</location>
    </subcellularLocation>
</comment>
<dbReference type="InterPro" id="IPR011009">
    <property type="entry name" value="Kinase-like_dom_sf"/>
</dbReference>
<dbReference type="GO" id="GO:0005737">
    <property type="term" value="C:cytoplasm"/>
    <property type="evidence" value="ECO:0007669"/>
    <property type="project" value="UniProtKB-SubCell"/>
</dbReference>
<dbReference type="PROSITE" id="PS50011">
    <property type="entry name" value="PROTEIN_KINASE_DOM"/>
    <property type="match status" value="1"/>
</dbReference>
<dbReference type="Gene3D" id="3.30.200.20">
    <property type="entry name" value="Phosphorylase Kinase, domain 1"/>
    <property type="match status" value="1"/>
</dbReference>
<dbReference type="InterPro" id="IPR050117">
    <property type="entry name" value="MAPK"/>
</dbReference>
<reference evidence="6" key="1">
    <citation type="submission" date="2020-11" db="EMBL/GenBank/DDBJ databases">
        <authorList>
            <person name="Tran Van P."/>
        </authorList>
    </citation>
    <scope>NUCLEOTIDE SEQUENCE</scope>
</reference>
<dbReference type="OrthoDB" id="548217at2759"/>
<dbReference type="EMBL" id="OC857692">
    <property type="protein sequence ID" value="CAD7625509.1"/>
    <property type="molecule type" value="Genomic_DNA"/>
</dbReference>
<gene>
    <name evidence="6" type="ORF">OSB1V03_LOCUS5943</name>
</gene>
<keyword evidence="3" id="KW-0547">Nucleotide-binding</keyword>
<dbReference type="SUPFAM" id="SSF56112">
    <property type="entry name" value="Protein kinase-like (PK-like)"/>
    <property type="match status" value="1"/>
</dbReference>
<evidence type="ECO:0000313" key="7">
    <source>
        <dbReference type="Proteomes" id="UP000759131"/>
    </source>
</evidence>
<organism evidence="6">
    <name type="scientific">Medioppia subpectinata</name>
    <dbReference type="NCBI Taxonomy" id="1979941"/>
    <lineage>
        <taxon>Eukaryota</taxon>
        <taxon>Metazoa</taxon>
        <taxon>Ecdysozoa</taxon>
        <taxon>Arthropoda</taxon>
        <taxon>Chelicerata</taxon>
        <taxon>Arachnida</taxon>
        <taxon>Acari</taxon>
        <taxon>Acariformes</taxon>
        <taxon>Sarcoptiformes</taxon>
        <taxon>Oribatida</taxon>
        <taxon>Brachypylina</taxon>
        <taxon>Oppioidea</taxon>
        <taxon>Oppiidae</taxon>
        <taxon>Medioppia</taxon>
    </lineage>
</organism>
<accession>A0A7R9KLY9</accession>
<evidence type="ECO:0000256" key="3">
    <source>
        <dbReference type="ARBA" id="ARBA00022741"/>
    </source>
</evidence>
<dbReference type="EMBL" id="CAJPIZ010003117">
    <property type="protein sequence ID" value="CAG2105939.1"/>
    <property type="molecule type" value="Genomic_DNA"/>
</dbReference>
<evidence type="ECO:0000313" key="6">
    <source>
        <dbReference type="EMBL" id="CAD7625509.1"/>
    </source>
</evidence>
<dbReference type="Pfam" id="PF00069">
    <property type="entry name" value="Pkinase"/>
    <property type="match status" value="1"/>
</dbReference>
<proteinExistence type="predicted"/>
<keyword evidence="4" id="KW-0067">ATP-binding</keyword>